<accession>A0A1D9QJS5</accession>
<evidence type="ECO:0000313" key="1">
    <source>
        <dbReference type="EMBL" id="APA15184.1"/>
    </source>
</evidence>
<dbReference type="Proteomes" id="UP000177798">
    <property type="component" value="Chromosome 14"/>
</dbReference>
<dbReference type="OrthoDB" id="3561875at2759"/>
<dbReference type="RefSeq" id="XP_001590029.1">
    <property type="nucleotide sequence ID" value="XM_001589979.1"/>
</dbReference>
<evidence type="ECO:0000313" key="2">
    <source>
        <dbReference type="Proteomes" id="UP000177798"/>
    </source>
</evidence>
<dbReference type="KEGG" id="ssl:SS1G_08793"/>
<dbReference type="AlphaFoldDB" id="A0A1D9QJS5"/>
<gene>
    <name evidence="1" type="ORF">sscle_14g099540</name>
</gene>
<dbReference type="VEuPathDB" id="FungiDB:sscle_14g099540"/>
<dbReference type="EMBL" id="CP017827">
    <property type="protein sequence ID" value="APA15184.1"/>
    <property type="molecule type" value="Genomic_DNA"/>
</dbReference>
<sequence>MFNFTVHFNHAIIRGDRILIRATYGSTPFHLGDLEGHNVTGRVVPTPSGGIELFTVRLNGQVVAFEFDSFNALEFHEFISSQLPPALRPAPLTGLEERIALLLSRHAN</sequence>
<reference evidence="2" key="1">
    <citation type="journal article" date="2017" name="Genome Biol. Evol.">
        <title>The complete genome sequence of the phytopathogenic fungus Sclerotinia sclerotiorum reveals insights into the genome architecture of broad host range pathogens.</title>
        <authorList>
            <person name="Derbyshire M."/>
            <person name="Denton-Giles M."/>
            <person name="Hegedus D."/>
            <person name="Seifbarghy S."/>
            <person name="Rollins J."/>
            <person name="van Kan J."/>
            <person name="Seidl M.F."/>
            <person name="Faino L."/>
            <person name="Mbengue M."/>
            <person name="Navaud O."/>
            <person name="Raffaele S."/>
            <person name="Hammond-Kosack K."/>
            <person name="Heard S."/>
            <person name="Oliver R."/>
        </authorList>
    </citation>
    <scope>NUCLEOTIDE SEQUENCE [LARGE SCALE GENOMIC DNA]</scope>
    <source>
        <strain evidence="2">ATCC 18683 / 1980 / Ss-1</strain>
    </source>
</reference>
<organism evidence="1 2">
    <name type="scientific">Sclerotinia sclerotiorum (strain ATCC 18683 / 1980 / Ss-1)</name>
    <name type="common">White mold</name>
    <name type="synonym">Whetzelinia sclerotiorum</name>
    <dbReference type="NCBI Taxonomy" id="665079"/>
    <lineage>
        <taxon>Eukaryota</taxon>
        <taxon>Fungi</taxon>
        <taxon>Dikarya</taxon>
        <taxon>Ascomycota</taxon>
        <taxon>Pezizomycotina</taxon>
        <taxon>Leotiomycetes</taxon>
        <taxon>Helotiales</taxon>
        <taxon>Sclerotiniaceae</taxon>
        <taxon>Sclerotinia</taxon>
    </lineage>
</organism>
<proteinExistence type="predicted"/>
<protein>
    <submittedName>
        <fullName evidence="1">Uncharacterized protein</fullName>
    </submittedName>
</protein>
<name>A0A1D9QJS5_SCLS1</name>